<name>A0A3B1DYS2_9ZZZZ</name>
<keyword evidence="1" id="KW-1133">Transmembrane helix</keyword>
<keyword evidence="1" id="KW-0472">Membrane</keyword>
<protein>
    <submittedName>
        <fullName evidence="2">Uncharacterized protein</fullName>
    </submittedName>
</protein>
<feature type="transmembrane region" description="Helical" evidence="1">
    <location>
        <begin position="19"/>
        <end position="37"/>
    </location>
</feature>
<reference evidence="2" key="1">
    <citation type="submission" date="2018-06" db="EMBL/GenBank/DDBJ databases">
        <authorList>
            <person name="Zhirakovskaya E."/>
        </authorList>
    </citation>
    <scope>NUCLEOTIDE SEQUENCE</scope>
</reference>
<evidence type="ECO:0000313" key="2">
    <source>
        <dbReference type="EMBL" id="VAX41448.1"/>
    </source>
</evidence>
<proteinExistence type="predicted"/>
<organism evidence="2">
    <name type="scientific">hydrothermal vent metagenome</name>
    <dbReference type="NCBI Taxonomy" id="652676"/>
    <lineage>
        <taxon>unclassified sequences</taxon>
        <taxon>metagenomes</taxon>
        <taxon>ecological metagenomes</taxon>
    </lineage>
</organism>
<gene>
    <name evidence="2" type="ORF">MNBD_PLANCTO02-2679</name>
</gene>
<evidence type="ECO:0000256" key="1">
    <source>
        <dbReference type="SAM" id="Phobius"/>
    </source>
</evidence>
<keyword evidence="1" id="KW-0812">Transmembrane</keyword>
<dbReference type="EMBL" id="UOGL01000546">
    <property type="protein sequence ID" value="VAX41448.1"/>
    <property type="molecule type" value="Genomic_DNA"/>
</dbReference>
<feature type="non-terminal residue" evidence="2">
    <location>
        <position position="1"/>
    </location>
</feature>
<accession>A0A3B1DYS2</accession>
<sequence>FVQLPNFPAVIGWNLKNRIWLPILLIVLELIVFFGGFKMKALEKQLAKPYRSRK</sequence>
<dbReference type="AlphaFoldDB" id="A0A3B1DYS2"/>